<dbReference type="PANTHER" id="PTHR24559:SF444">
    <property type="entry name" value="REVERSE TRANSCRIPTASE DOMAIN-CONTAINING PROTEIN"/>
    <property type="match status" value="1"/>
</dbReference>
<name>A0ABQ5CNA1_9ASTR</name>
<gene>
    <name evidence="3" type="ORF">Tco_0908172</name>
</gene>
<dbReference type="PANTHER" id="PTHR24559">
    <property type="entry name" value="TRANSPOSON TY3-I GAG-POL POLYPROTEIN"/>
    <property type="match status" value="1"/>
</dbReference>
<organism evidence="3 4">
    <name type="scientific">Tanacetum coccineum</name>
    <dbReference type="NCBI Taxonomy" id="301880"/>
    <lineage>
        <taxon>Eukaryota</taxon>
        <taxon>Viridiplantae</taxon>
        <taxon>Streptophyta</taxon>
        <taxon>Embryophyta</taxon>
        <taxon>Tracheophyta</taxon>
        <taxon>Spermatophyta</taxon>
        <taxon>Magnoliopsida</taxon>
        <taxon>eudicotyledons</taxon>
        <taxon>Gunneridae</taxon>
        <taxon>Pentapetalae</taxon>
        <taxon>asterids</taxon>
        <taxon>campanulids</taxon>
        <taxon>Asterales</taxon>
        <taxon>Asteraceae</taxon>
        <taxon>Asteroideae</taxon>
        <taxon>Anthemideae</taxon>
        <taxon>Anthemidinae</taxon>
        <taxon>Tanacetum</taxon>
    </lineage>
</organism>
<sequence length="432" mass="49865">MAEEDEDKTSFFAGEGVYCYRKMPFGLKNTRAKYQRLVDKVFNDQIGRNIEAYIDDMVIKSTSEEDMLKDIKETFQRFRSINMKLNPKKITARTYQEYRPSERCNSSTTLRNEEICKDFANAHSANTWRSSNDVSRSFDRKHKRSFIREKGRRDRFLFTGRRRGAEEPKGPELEQPPATRKTHTSVGIAHVKGEEGTGETKQASGCSYYEQRALTVQAHDYQIDPEGRLHLISMFLKTETTGEGKTLNYFEVPQIIISKDDKHFKEGIFADLCRGSKITQSFFPFTEHMEIINIIEKQVTRSQQGWVDDLPQVSWIHQTLPRNNQKETPFSLTYGSEAIIPTVKSNIAKDDKGRTKEVTKRKESKEVASIEEAYYQNKLHMYHNKRSNHSTYKATYEPLLDEAHKGVRLKSSKSLNMIGDYVPHGSLPLGLA</sequence>
<proteinExistence type="predicted"/>
<comment type="caution">
    <text evidence="3">The sequence shown here is derived from an EMBL/GenBank/DDBJ whole genome shotgun (WGS) entry which is preliminary data.</text>
</comment>
<dbReference type="Proteomes" id="UP001151760">
    <property type="component" value="Unassembled WGS sequence"/>
</dbReference>
<dbReference type="InterPro" id="IPR036397">
    <property type="entry name" value="RNaseH_sf"/>
</dbReference>
<keyword evidence="4" id="KW-1185">Reference proteome</keyword>
<feature type="domain" description="Reverse transcriptase" evidence="2">
    <location>
        <begin position="11"/>
        <end position="93"/>
    </location>
</feature>
<evidence type="ECO:0000256" key="1">
    <source>
        <dbReference type="SAM" id="MobiDB-lite"/>
    </source>
</evidence>
<accession>A0ABQ5CNA1</accession>
<dbReference type="InterPro" id="IPR053134">
    <property type="entry name" value="RNA-dir_DNA_polymerase"/>
</dbReference>
<feature type="region of interest" description="Disordered" evidence="1">
    <location>
        <begin position="160"/>
        <end position="185"/>
    </location>
</feature>
<dbReference type="EMBL" id="BQNB010014417">
    <property type="protein sequence ID" value="GJT27897.1"/>
    <property type="molecule type" value="Genomic_DNA"/>
</dbReference>
<dbReference type="GO" id="GO:0003964">
    <property type="term" value="F:RNA-directed DNA polymerase activity"/>
    <property type="evidence" value="ECO:0007669"/>
    <property type="project" value="UniProtKB-KW"/>
</dbReference>
<evidence type="ECO:0000313" key="3">
    <source>
        <dbReference type="EMBL" id="GJT27897.1"/>
    </source>
</evidence>
<dbReference type="Gene3D" id="3.30.70.270">
    <property type="match status" value="1"/>
</dbReference>
<dbReference type="InterPro" id="IPR043502">
    <property type="entry name" value="DNA/RNA_pol_sf"/>
</dbReference>
<protein>
    <submittedName>
        <fullName evidence="3">Reverse transcriptase domain-containing protein</fullName>
    </submittedName>
</protein>
<reference evidence="3" key="1">
    <citation type="journal article" date="2022" name="Int. J. Mol. Sci.">
        <title>Draft Genome of Tanacetum Coccineum: Genomic Comparison of Closely Related Tanacetum-Family Plants.</title>
        <authorList>
            <person name="Yamashiro T."/>
            <person name="Shiraishi A."/>
            <person name="Nakayama K."/>
            <person name="Satake H."/>
        </authorList>
    </citation>
    <scope>NUCLEOTIDE SEQUENCE</scope>
</reference>
<reference evidence="3" key="2">
    <citation type="submission" date="2022-01" db="EMBL/GenBank/DDBJ databases">
        <authorList>
            <person name="Yamashiro T."/>
            <person name="Shiraishi A."/>
            <person name="Satake H."/>
            <person name="Nakayama K."/>
        </authorList>
    </citation>
    <scope>NUCLEOTIDE SEQUENCE</scope>
</reference>
<keyword evidence="3" id="KW-0808">Transferase</keyword>
<evidence type="ECO:0000313" key="4">
    <source>
        <dbReference type="Proteomes" id="UP001151760"/>
    </source>
</evidence>
<dbReference type="InterPro" id="IPR000477">
    <property type="entry name" value="RT_dom"/>
</dbReference>
<dbReference type="SUPFAM" id="SSF56672">
    <property type="entry name" value="DNA/RNA polymerases"/>
    <property type="match status" value="1"/>
</dbReference>
<dbReference type="Gene3D" id="3.30.420.10">
    <property type="entry name" value="Ribonuclease H-like superfamily/Ribonuclease H"/>
    <property type="match status" value="1"/>
</dbReference>
<dbReference type="Pfam" id="PF00078">
    <property type="entry name" value="RVT_1"/>
    <property type="match status" value="1"/>
</dbReference>
<dbReference type="Gene3D" id="3.10.10.10">
    <property type="entry name" value="HIV Type 1 Reverse Transcriptase, subunit A, domain 1"/>
    <property type="match status" value="1"/>
</dbReference>
<keyword evidence="3" id="KW-0695">RNA-directed DNA polymerase</keyword>
<feature type="compositionally biased region" description="Basic and acidic residues" evidence="1">
    <location>
        <begin position="163"/>
        <end position="172"/>
    </location>
</feature>
<dbReference type="CDD" id="cd01647">
    <property type="entry name" value="RT_LTR"/>
    <property type="match status" value="1"/>
</dbReference>
<dbReference type="InterPro" id="IPR043128">
    <property type="entry name" value="Rev_trsase/Diguanyl_cyclase"/>
</dbReference>
<keyword evidence="3" id="KW-0548">Nucleotidyltransferase</keyword>
<evidence type="ECO:0000259" key="2">
    <source>
        <dbReference type="Pfam" id="PF00078"/>
    </source>
</evidence>